<reference evidence="2 3" key="1">
    <citation type="submission" date="2019-12" db="EMBL/GenBank/DDBJ databases">
        <title>Genomic-based taxomic classification of the family Erythrobacteraceae.</title>
        <authorList>
            <person name="Xu L."/>
        </authorList>
    </citation>
    <scope>NUCLEOTIDE SEQUENCE [LARGE SCALE GENOMIC DNA]</scope>
    <source>
        <strain evidence="2 3">M0322</strain>
    </source>
</reference>
<dbReference type="OrthoDB" id="8705804at2"/>
<comment type="caution">
    <text evidence="2">The sequence shown here is derived from an EMBL/GenBank/DDBJ whole genome shotgun (WGS) entry which is preliminary data.</text>
</comment>
<feature type="compositionally biased region" description="Basic residues" evidence="1">
    <location>
        <begin position="30"/>
        <end position="45"/>
    </location>
</feature>
<feature type="compositionally biased region" description="Basic and acidic residues" evidence="1">
    <location>
        <begin position="1"/>
        <end position="23"/>
    </location>
</feature>
<gene>
    <name evidence="2" type="ORF">GRI99_16245</name>
</gene>
<proteinExistence type="predicted"/>
<dbReference type="Proteomes" id="UP000466966">
    <property type="component" value="Unassembled WGS sequence"/>
</dbReference>
<organism evidence="2 3">
    <name type="scientific">Alteraurantiacibacter buctensis</name>
    <dbReference type="NCBI Taxonomy" id="1503981"/>
    <lineage>
        <taxon>Bacteria</taxon>
        <taxon>Pseudomonadati</taxon>
        <taxon>Pseudomonadota</taxon>
        <taxon>Alphaproteobacteria</taxon>
        <taxon>Sphingomonadales</taxon>
        <taxon>Erythrobacteraceae</taxon>
        <taxon>Alteraurantiacibacter</taxon>
    </lineage>
</organism>
<name>A0A844Z1Z5_9SPHN</name>
<protein>
    <submittedName>
        <fullName evidence="2">Uncharacterized protein</fullName>
    </submittedName>
</protein>
<evidence type="ECO:0000256" key="1">
    <source>
        <dbReference type="SAM" id="MobiDB-lite"/>
    </source>
</evidence>
<evidence type="ECO:0000313" key="2">
    <source>
        <dbReference type="EMBL" id="MXO73180.1"/>
    </source>
</evidence>
<dbReference type="RefSeq" id="WP_160773115.1">
    <property type="nucleotide sequence ID" value="NZ_WTYV01000008.1"/>
</dbReference>
<sequence>MGKDRKSPQEKKALSLKRDRRNTFGESPHAARKSIPLRKAKENRRVRHENNQALANVEQLDAAALELVESSVRHNTARLGGWAKSPDEPLAAVIERKVARRNRNEGRKVRNRIAHSDVS</sequence>
<dbReference type="AlphaFoldDB" id="A0A844Z1Z5"/>
<accession>A0A844Z1Z5</accession>
<evidence type="ECO:0000313" key="3">
    <source>
        <dbReference type="Proteomes" id="UP000466966"/>
    </source>
</evidence>
<keyword evidence="3" id="KW-1185">Reference proteome</keyword>
<dbReference type="EMBL" id="WTYV01000008">
    <property type="protein sequence ID" value="MXO73180.1"/>
    <property type="molecule type" value="Genomic_DNA"/>
</dbReference>
<feature type="region of interest" description="Disordered" evidence="1">
    <location>
        <begin position="1"/>
        <end position="45"/>
    </location>
</feature>